<organism evidence="9 10">
    <name type="scientific">Armillaria luteobubalina</name>
    <dbReference type="NCBI Taxonomy" id="153913"/>
    <lineage>
        <taxon>Eukaryota</taxon>
        <taxon>Fungi</taxon>
        <taxon>Dikarya</taxon>
        <taxon>Basidiomycota</taxon>
        <taxon>Agaricomycotina</taxon>
        <taxon>Agaricomycetes</taxon>
        <taxon>Agaricomycetidae</taxon>
        <taxon>Agaricales</taxon>
        <taxon>Marasmiineae</taxon>
        <taxon>Physalacriaceae</taxon>
        <taxon>Armillaria</taxon>
    </lineage>
</organism>
<feature type="active site" description="Proton acceptor" evidence="5">
    <location>
        <position position="567"/>
    </location>
</feature>
<keyword evidence="7" id="KW-0732">Signal</keyword>
<dbReference type="EMBL" id="JAUEPU010000010">
    <property type="protein sequence ID" value="KAK0499143.1"/>
    <property type="molecule type" value="Genomic_DNA"/>
</dbReference>
<dbReference type="GO" id="GO:0016614">
    <property type="term" value="F:oxidoreductase activity, acting on CH-OH group of donors"/>
    <property type="evidence" value="ECO:0007669"/>
    <property type="project" value="InterPro"/>
</dbReference>
<dbReference type="PANTHER" id="PTHR11552:SF147">
    <property type="entry name" value="CHOLINE DEHYDROGENASE, MITOCHONDRIAL"/>
    <property type="match status" value="1"/>
</dbReference>
<dbReference type="PIRSF" id="PIRSF000137">
    <property type="entry name" value="Alcohol_oxidase"/>
    <property type="match status" value="1"/>
</dbReference>
<feature type="active site" description="Proton donor" evidence="5">
    <location>
        <position position="523"/>
    </location>
</feature>
<reference evidence="9" key="1">
    <citation type="submission" date="2023-06" db="EMBL/GenBank/DDBJ databases">
        <authorList>
            <consortium name="Lawrence Berkeley National Laboratory"/>
            <person name="Ahrendt S."/>
            <person name="Sahu N."/>
            <person name="Indic B."/>
            <person name="Wong-Bajracharya J."/>
            <person name="Merenyi Z."/>
            <person name="Ke H.-M."/>
            <person name="Monk M."/>
            <person name="Kocsube S."/>
            <person name="Drula E."/>
            <person name="Lipzen A."/>
            <person name="Balint B."/>
            <person name="Henrissat B."/>
            <person name="Andreopoulos B."/>
            <person name="Martin F.M."/>
            <person name="Harder C.B."/>
            <person name="Rigling D."/>
            <person name="Ford K.L."/>
            <person name="Foster G.D."/>
            <person name="Pangilinan J."/>
            <person name="Papanicolaou A."/>
            <person name="Barry K."/>
            <person name="LaButti K."/>
            <person name="Viragh M."/>
            <person name="Koriabine M."/>
            <person name="Yan M."/>
            <person name="Riley R."/>
            <person name="Champramary S."/>
            <person name="Plett K.L."/>
            <person name="Tsai I.J."/>
            <person name="Slot J."/>
            <person name="Sipos G."/>
            <person name="Plett J."/>
            <person name="Nagy L.G."/>
            <person name="Grigoriev I.V."/>
        </authorList>
    </citation>
    <scope>NUCLEOTIDE SEQUENCE</scope>
    <source>
        <strain evidence="9">HWK02</strain>
    </source>
</reference>
<comment type="caution">
    <text evidence="9">The sequence shown here is derived from an EMBL/GenBank/DDBJ whole genome shotgun (WGS) entry which is preliminary data.</text>
</comment>
<feature type="domain" description="Glucose-methanol-choline oxidoreductase N-terminal" evidence="8">
    <location>
        <begin position="306"/>
        <end position="320"/>
    </location>
</feature>
<evidence type="ECO:0000256" key="5">
    <source>
        <dbReference type="PIRSR" id="PIRSR000137-1"/>
    </source>
</evidence>
<evidence type="ECO:0000256" key="7">
    <source>
        <dbReference type="SAM" id="SignalP"/>
    </source>
</evidence>
<dbReference type="Pfam" id="PF00732">
    <property type="entry name" value="GMC_oxred_N"/>
    <property type="match status" value="1"/>
</dbReference>
<comment type="cofactor">
    <cofactor evidence="1 6">
        <name>FAD</name>
        <dbReference type="ChEBI" id="CHEBI:57692"/>
    </cofactor>
</comment>
<feature type="signal peptide" evidence="7">
    <location>
        <begin position="1"/>
        <end position="17"/>
    </location>
</feature>
<dbReference type="AlphaFoldDB" id="A0AA39QA71"/>
<protein>
    <submittedName>
        <fullName evidence="9">Alcohol oxidase</fullName>
    </submittedName>
</protein>
<dbReference type="InterPro" id="IPR007867">
    <property type="entry name" value="GMC_OxRtase_C"/>
</dbReference>
<evidence type="ECO:0000256" key="1">
    <source>
        <dbReference type="ARBA" id="ARBA00001974"/>
    </source>
</evidence>
<gene>
    <name evidence="9" type="ORF">EDD18DRAFT_1461113</name>
</gene>
<proteinExistence type="inferred from homology"/>
<name>A0AA39QA71_9AGAR</name>
<evidence type="ECO:0000259" key="8">
    <source>
        <dbReference type="PROSITE" id="PS00624"/>
    </source>
</evidence>
<sequence length="588" mass="63385">MATIFFTFFILCSSALGAIYKRFEDLPTLNFDFIIIGGGTAGNVLANRLTENSYVSVLVLEAGGSTIDVLLSEVPFFCVSATPGTLLDWNFTTTEQPGLNGRSIPFPRGFGLGGSSAVNYMFYTRGSSQDYDRYAKITGDLGWGWEALQPYIRKNERIVPPSDHHNTTGQFDPAVHGFNGINSVSLPGVPRDTDGRIIQTTLELPDEFPFNLDYNSGYHLGIGWTTYTVGNGTRSSSQVSYLGARYIGRPNLHVLTHTHVTRILQSKTKDTDGPPTFSAVEFTQDAGATLHTLAPVRLKEIILSAGAIGTPNILLHSGIGDDTELTALGITPTLNLPDVGKNLTDHPLYSGLSFFVNSTDTIENIYFRNATFQAETLTEWQTSRTGFLSSGVANQAAFLRIPEDASILDGDPCAGNQTGHYEFIFTNGLLNPSPPPGNFFTIGIAGICPLSRGDVTINSTNPLDPPLINPNYFSHPQDLSIVQYAIESAKKFVTSAAWDGYILGVTANITENDIRNGVGSIFHPVGTASMSPADASWGVVNPDLKLKGAKGVRIVDASVLPLVPAGHTQVPVYIIAERAADLIKADIW</sequence>
<dbReference type="Proteomes" id="UP001175228">
    <property type="component" value="Unassembled WGS sequence"/>
</dbReference>
<keyword evidence="3" id="KW-0285">Flavoprotein</keyword>
<feature type="binding site" evidence="6">
    <location>
        <position position="260"/>
    </location>
    <ligand>
        <name>FAD</name>
        <dbReference type="ChEBI" id="CHEBI:57692"/>
    </ligand>
</feature>
<keyword evidence="10" id="KW-1185">Reference proteome</keyword>
<dbReference type="InterPro" id="IPR000172">
    <property type="entry name" value="GMC_OxRdtase_N"/>
</dbReference>
<dbReference type="InterPro" id="IPR012132">
    <property type="entry name" value="GMC_OxRdtase"/>
</dbReference>
<dbReference type="GO" id="GO:0050660">
    <property type="term" value="F:flavin adenine dinucleotide binding"/>
    <property type="evidence" value="ECO:0007669"/>
    <property type="project" value="InterPro"/>
</dbReference>
<dbReference type="SUPFAM" id="SSF51905">
    <property type="entry name" value="FAD/NAD(P)-binding domain"/>
    <property type="match status" value="1"/>
</dbReference>
<feature type="chain" id="PRO_5041446017" evidence="7">
    <location>
        <begin position="18"/>
        <end position="588"/>
    </location>
</feature>
<evidence type="ECO:0000313" key="10">
    <source>
        <dbReference type="Proteomes" id="UP001175228"/>
    </source>
</evidence>
<comment type="similarity">
    <text evidence="2">Belongs to the GMC oxidoreductase family.</text>
</comment>
<dbReference type="SUPFAM" id="SSF54373">
    <property type="entry name" value="FAD-linked reductases, C-terminal domain"/>
    <property type="match status" value="1"/>
</dbReference>
<accession>A0AA39QA71</accession>
<keyword evidence="4 6" id="KW-0274">FAD</keyword>
<evidence type="ECO:0000256" key="4">
    <source>
        <dbReference type="ARBA" id="ARBA00022827"/>
    </source>
</evidence>
<dbReference type="InterPro" id="IPR036188">
    <property type="entry name" value="FAD/NAD-bd_sf"/>
</dbReference>
<dbReference type="Gene3D" id="3.50.50.60">
    <property type="entry name" value="FAD/NAD(P)-binding domain"/>
    <property type="match status" value="1"/>
</dbReference>
<evidence type="ECO:0000256" key="2">
    <source>
        <dbReference type="ARBA" id="ARBA00010790"/>
    </source>
</evidence>
<dbReference type="Gene3D" id="3.30.560.10">
    <property type="entry name" value="Glucose Oxidase, domain 3"/>
    <property type="match status" value="1"/>
</dbReference>
<evidence type="ECO:0000256" key="3">
    <source>
        <dbReference type="ARBA" id="ARBA00022630"/>
    </source>
</evidence>
<dbReference type="PANTHER" id="PTHR11552">
    <property type="entry name" value="GLUCOSE-METHANOL-CHOLINE GMC OXIDOREDUCTASE"/>
    <property type="match status" value="1"/>
</dbReference>
<evidence type="ECO:0000313" key="9">
    <source>
        <dbReference type="EMBL" id="KAK0499143.1"/>
    </source>
</evidence>
<evidence type="ECO:0000256" key="6">
    <source>
        <dbReference type="PIRSR" id="PIRSR000137-2"/>
    </source>
</evidence>
<dbReference type="Pfam" id="PF05199">
    <property type="entry name" value="GMC_oxred_C"/>
    <property type="match status" value="1"/>
</dbReference>
<dbReference type="PROSITE" id="PS00624">
    <property type="entry name" value="GMC_OXRED_2"/>
    <property type="match status" value="1"/>
</dbReference>